<name>A0A2K8P5I7_STRLA</name>
<dbReference type="KEGG" id="slx:SLAV_00180"/>
<dbReference type="Proteomes" id="UP000231791">
    <property type="component" value="Chromosome"/>
</dbReference>
<gene>
    <name evidence="1" type="ORF">SLAV_00180</name>
    <name evidence="2" type="ORF">SLAV_39210</name>
</gene>
<protein>
    <recommendedName>
        <fullName evidence="4">Secreted protein/lipoprotein</fullName>
    </recommendedName>
</protein>
<reference evidence="1 3" key="1">
    <citation type="submission" date="2017-11" db="EMBL/GenBank/DDBJ databases">
        <title>Complete genome sequence of Streptomyces lavendulae subsp. lavendulae CCM 3239 (formerly 'Streptomyces aureofaciens CCM 3239'), the producer of the angucycline-type antibiotic auricin.</title>
        <authorList>
            <person name="Busche T."/>
            <person name="Novakova R."/>
            <person name="Al'Dilaimi A."/>
            <person name="Homerova D."/>
            <person name="Feckova L."/>
            <person name="Rezuchova B."/>
            <person name="Mingyar E."/>
            <person name="Csolleiova D."/>
            <person name="Bekeova C."/>
            <person name="Winkler A."/>
            <person name="Sevcikova B."/>
            <person name="Kalinowski J."/>
            <person name="Kormanec J."/>
            <person name="Ruckert C."/>
        </authorList>
    </citation>
    <scope>NUCLEOTIDE SEQUENCE [LARGE SCALE GENOMIC DNA]</scope>
    <source>
        <strain evidence="1 3">CCM 3239</strain>
    </source>
</reference>
<evidence type="ECO:0000313" key="3">
    <source>
        <dbReference type="Proteomes" id="UP000231791"/>
    </source>
</evidence>
<evidence type="ECO:0008006" key="4">
    <source>
        <dbReference type="Google" id="ProtNLM"/>
    </source>
</evidence>
<evidence type="ECO:0000313" key="2">
    <source>
        <dbReference type="EMBL" id="ATZ29605.1"/>
    </source>
</evidence>
<dbReference type="EMBL" id="CP024985">
    <property type="protein sequence ID" value="ATZ21966.1"/>
    <property type="molecule type" value="Genomic_DNA"/>
</dbReference>
<keyword evidence="3" id="KW-1185">Reference proteome</keyword>
<dbReference type="KEGG" id="slx:SLAV_39210"/>
<proteinExistence type="predicted"/>
<organism evidence="1 3">
    <name type="scientific">Streptomyces lavendulae subsp. lavendulae</name>
    <dbReference type="NCBI Taxonomy" id="58340"/>
    <lineage>
        <taxon>Bacteria</taxon>
        <taxon>Bacillati</taxon>
        <taxon>Actinomycetota</taxon>
        <taxon>Actinomycetes</taxon>
        <taxon>Kitasatosporales</taxon>
        <taxon>Streptomycetaceae</taxon>
        <taxon>Streptomyces</taxon>
    </lineage>
</organism>
<dbReference type="AlphaFoldDB" id="A0A2K8P5I7"/>
<accession>A0A2K8P5I7</accession>
<dbReference type="EMBL" id="CP024985">
    <property type="protein sequence ID" value="ATZ29605.1"/>
    <property type="molecule type" value="Genomic_DNA"/>
</dbReference>
<sequence length="138" mass="14918">MDNDKAEVQTAYDRYWRVLTEAYAKSDSAGTGLKDVASGSAYAQTEAGLAGLRSAGQVVTGKAKHSGTSVIFKDGRKLKTAVITDCVDVAQWKPVDKQTGNEAPLPQTRLVRYVTELTAEKWPTGWVVIEEKIPGQAC</sequence>
<evidence type="ECO:0000313" key="1">
    <source>
        <dbReference type="EMBL" id="ATZ21966.1"/>
    </source>
</evidence>